<feature type="chain" id="PRO_5036781243" description="DUF2946 domain-containing protein" evidence="2">
    <location>
        <begin position="28"/>
        <end position="123"/>
    </location>
</feature>
<evidence type="ECO:0000313" key="3">
    <source>
        <dbReference type="EMBL" id="GGA65141.1"/>
    </source>
</evidence>
<evidence type="ECO:0000256" key="1">
    <source>
        <dbReference type="SAM" id="MobiDB-lite"/>
    </source>
</evidence>
<evidence type="ECO:0008006" key="5">
    <source>
        <dbReference type="Google" id="ProtNLM"/>
    </source>
</evidence>
<reference evidence="3 4" key="1">
    <citation type="journal article" date="2014" name="Int. J. Syst. Evol. Microbiol.">
        <title>Complete genome sequence of Corynebacterium casei LMG S-19264T (=DSM 44701T), isolated from a smear-ripened cheese.</title>
        <authorList>
            <consortium name="US DOE Joint Genome Institute (JGI-PGF)"/>
            <person name="Walter F."/>
            <person name="Albersmeier A."/>
            <person name="Kalinowski J."/>
            <person name="Ruckert C."/>
        </authorList>
    </citation>
    <scope>NUCLEOTIDE SEQUENCE [LARGE SCALE GENOMIC DNA]</scope>
    <source>
        <strain evidence="3 4">CGMCC 1.15896</strain>
    </source>
</reference>
<evidence type="ECO:0000313" key="4">
    <source>
        <dbReference type="Proteomes" id="UP000596977"/>
    </source>
</evidence>
<feature type="signal peptide" evidence="2">
    <location>
        <begin position="1"/>
        <end position="27"/>
    </location>
</feature>
<sequence length="123" mass="12938">MSMTASHILRVVTIVALIVSATAMSWAQTSNESDLLLLHKGHQISAEATMSVTGHGPEHQGSKGHHDTLCATACAVAGSFSQSVGLEHPLALAIRSKPFHDLGQTPFTPEPGRRPPKLNPISG</sequence>
<dbReference type="AlphaFoldDB" id="A0A916RR54"/>
<feature type="region of interest" description="Disordered" evidence="1">
    <location>
        <begin position="100"/>
        <end position="123"/>
    </location>
</feature>
<accession>A0A916RR54</accession>
<evidence type="ECO:0000256" key="2">
    <source>
        <dbReference type="SAM" id="SignalP"/>
    </source>
</evidence>
<keyword evidence="4" id="KW-1185">Reference proteome</keyword>
<organism evidence="3 4">
    <name type="scientific">Pelagibacterium lentulum</name>
    <dbReference type="NCBI Taxonomy" id="2029865"/>
    <lineage>
        <taxon>Bacteria</taxon>
        <taxon>Pseudomonadati</taxon>
        <taxon>Pseudomonadota</taxon>
        <taxon>Alphaproteobacteria</taxon>
        <taxon>Hyphomicrobiales</taxon>
        <taxon>Devosiaceae</taxon>
        <taxon>Pelagibacterium</taxon>
    </lineage>
</organism>
<dbReference type="EMBL" id="BMKB01000014">
    <property type="protein sequence ID" value="GGA65141.1"/>
    <property type="molecule type" value="Genomic_DNA"/>
</dbReference>
<comment type="caution">
    <text evidence="3">The sequence shown here is derived from an EMBL/GenBank/DDBJ whole genome shotgun (WGS) entry which is preliminary data.</text>
</comment>
<dbReference type="Proteomes" id="UP000596977">
    <property type="component" value="Unassembled WGS sequence"/>
</dbReference>
<gene>
    <name evidence="3" type="ORF">GCM10011499_39490</name>
</gene>
<proteinExistence type="predicted"/>
<keyword evidence="2" id="KW-0732">Signal</keyword>
<protein>
    <recommendedName>
        <fullName evidence="5">DUF2946 domain-containing protein</fullName>
    </recommendedName>
</protein>
<name>A0A916RR54_9HYPH</name>